<evidence type="ECO:0000313" key="2">
    <source>
        <dbReference type="EMBL" id="MCF4141333.1"/>
    </source>
</evidence>
<gene>
    <name evidence="2" type="ORF">L2W38_00680</name>
</gene>
<dbReference type="InterPro" id="IPR013976">
    <property type="entry name" value="HDOD"/>
</dbReference>
<accession>A0ABS9ENE5</accession>
<protein>
    <submittedName>
        <fullName evidence="2">HDOD domain-containing protein</fullName>
    </submittedName>
</protein>
<proteinExistence type="predicted"/>
<dbReference type="PROSITE" id="PS51833">
    <property type="entry name" value="HDOD"/>
    <property type="match status" value="1"/>
</dbReference>
<evidence type="ECO:0000259" key="1">
    <source>
        <dbReference type="PROSITE" id="PS51833"/>
    </source>
</evidence>
<evidence type="ECO:0000313" key="3">
    <source>
        <dbReference type="Proteomes" id="UP001200430"/>
    </source>
</evidence>
<dbReference type="SUPFAM" id="SSF109604">
    <property type="entry name" value="HD-domain/PDEase-like"/>
    <property type="match status" value="1"/>
</dbReference>
<dbReference type="InterPro" id="IPR052340">
    <property type="entry name" value="RNase_Y/CdgJ"/>
</dbReference>
<dbReference type="Pfam" id="PF08668">
    <property type="entry name" value="HDOD"/>
    <property type="match status" value="1"/>
</dbReference>
<comment type="caution">
    <text evidence="2">The sequence shown here is derived from an EMBL/GenBank/DDBJ whole genome shotgun (WGS) entry which is preliminary data.</text>
</comment>
<dbReference type="Proteomes" id="UP001200430">
    <property type="component" value="Unassembled WGS sequence"/>
</dbReference>
<name>A0ABS9ENE5_9BACT</name>
<reference evidence="2 3" key="1">
    <citation type="submission" date="2022-01" db="EMBL/GenBank/DDBJ databases">
        <title>Dethiosulfovibrio faecalis sp. nov., a novel proteolytic, non-sulfur-reducing bacterium isolated from a marine aquaculture solid waste bioreactor.</title>
        <authorList>
            <person name="Grabowski S."/>
            <person name="Apolinario E."/>
            <person name="Schneider N."/>
            <person name="Marshall C.W."/>
            <person name="Sowers K.R."/>
        </authorList>
    </citation>
    <scope>NUCLEOTIDE SEQUENCE [LARGE SCALE GENOMIC DNA]</scope>
    <source>
        <strain evidence="2 3">DSM 12537</strain>
    </source>
</reference>
<dbReference type="PANTHER" id="PTHR33525:SF3">
    <property type="entry name" value="RIBONUCLEASE Y"/>
    <property type="match status" value="1"/>
</dbReference>
<keyword evidence="3" id="KW-1185">Reference proteome</keyword>
<organism evidence="2 3">
    <name type="scientific">Dethiosulfovibrio marinus</name>
    <dbReference type="NCBI Taxonomy" id="133532"/>
    <lineage>
        <taxon>Bacteria</taxon>
        <taxon>Thermotogati</taxon>
        <taxon>Synergistota</taxon>
        <taxon>Synergistia</taxon>
        <taxon>Synergistales</taxon>
        <taxon>Dethiosulfovibrionaceae</taxon>
        <taxon>Dethiosulfovibrio</taxon>
    </lineage>
</organism>
<sequence>MTLLRVDKLKEGMVVKGDVMAPSGRLVLPVGTKLEDKHVRLLKSWGVVEVEIEGGPHPESLPKLPPMTREAMTKGAGYLDHLYSLCGRGSPVLREMFRISTVRTMALIAEKGILAVPDIPHINDLDDVSCSESLDLSISQLVGKQTKLFSFSETYRQIVEVLRSPRSSSAHVAQVVEKDTSLSAKLLRIVNSAYYGFPSKIGSIQRAVTVLGGRELTTLAVGVTAIRYFSGLSQNVIDMDRFWRNSVACGVFARLLAGEKHLLSDSHFFLSGLLRDIGLLLLLGEYPDFMGKLLDRASSRKMSLPVCEREAFGFSHSFLGAALLSEWQVPPYLISTIKYKDNPLASDDVLESSILHVADVLSFAMGYGWSPIIPVPSLDQDAWDHLDLSHNVLDTLTARANRQISEILGSFIG</sequence>
<dbReference type="RefSeq" id="WP_236097662.1">
    <property type="nucleotide sequence ID" value="NZ_JAKGUD010000001.1"/>
</dbReference>
<dbReference type="Gene3D" id="1.10.3210.10">
    <property type="entry name" value="Hypothetical protein af1432"/>
    <property type="match status" value="1"/>
</dbReference>
<dbReference type="PANTHER" id="PTHR33525">
    <property type="match status" value="1"/>
</dbReference>
<feature type="domain" description="HDOD" evidence="1">
    <location>
        <begin position="148"/>
        <end position="343"/>
    </location>
</feature>
<dbReference type="EMBL" id="JAKGUD010000001">
    <property type="protein sequence ID" value="MCF4141333.1"/>
    <property type="molecule type" value="Genomic_DNA"/>
</dbReference>